<feature type="transmembrane region" description="Helical" evidence="2">
    <location>
        <begin position="1022"/>
        <end position="1040"/>
    </location>
</feature>
<feature type="compositionally biased region" description="Low complexity" evidence="1">
    <location>
        <begin position="392"/>
        <end position="402"/>
    </location>
</feature>
<accession>A0A9W6BLD9</accession>
<feature type="region of interest" description="Disordered" evidence="1">
    <location>
        <begin position="304"/>
        <end position="402"/>
    </location>
</feature>
<feature type="transmembrane region" description="Helical" evidence="2">
    <location>
        <begin position="1049"/>
        <end position="1067"/>
    </location>
</feature>
<feature type="compositionally biased region" description="Acidic residues" evidence="1">
    <location>
        <begin position="769"/>
        <end position="781"/>
    </location>
</feature>
<proteinExistence type="predicted"/>
<feature type="compositionally biased region" description="Low complexity" evidence="1">
    <location>
        <begin position="37"/>
        <end position="46"/>
    </location>
</feature>
<evidence type="ECO:0000256" key="1">
    <source>
        <dbReference type="SAM" id="MobiDB-lite"/>
    </source>
</evidence>
<feature type="transmembrane region" description="Helical" evidence="2">
    <location>
        <begin position="944"/>
        <end position="966"/>
    </location>
</feature>
<keyword evidence="4" id="KW-1185">Reference proteome</keyword>
<gene>
    <name evidence="3" type="primary">PLEST005091</name>
    <name evidence="3" type="ORF">PLESTB_000861300</name>
</gene>
<organism evidence="3 4">
    <name type="scientific">Pleodorina starrii</name>
    <dbReference type="NCBI Taxonomy" id="330485"/>
    <lineage>
        <taxon>Eukaryota</taxon>
        <taxon>Viridiplantae</taxon>
        <taxon>Chlorophyta</taxon>
        <taxon>core chlorophytes</taxon>
        <taxon>Chlorophyceae</taxon>
        <taxon>CS clade</taxon>
        <taxon>Chlamydomonadales</taxon>
        <taxon>Volvocaceae</taxon>
        <taxon>Pleodorina</taxon>
    </lineage>
</organism>
<feature type="region of interest" description="Disordered" evidence="1">
    <location>
        <begin position="759"/>
        <end position="808"/>
    </location>
</feature>
<reference evidence="3 4" key="1">
    <citation type="journal article" date="2023" name="Commun. Biol.">
        <title>Reorganization of the ancestral sex-determining regions during the evolution of trioecy in Pleodorina starrii.</title>
        <authorList>
            <person name="Takahashi K."/>
            <person name="Suzuki S."/>
            <person name="Kawai-Toyooka H."/>
            <person name="Yamamoto K."/>
            <person name="Hamaji T."/>
            <person name="Ootsuki R."/>
            <person name="Yamaguchi H."/>
            <person name="Kawachi M."/>
            <person name="Higashiyama T."/>
            <person name="Nozaki H."/>
        </authorList>
    </citation>
    <scope>NUCLEOTIDE SEQUENCE [LARGE SCALE GENOMIC DNA]</scope>
    <source>
        <strain evidence="3 4">NIES-4479</strain>
    </source>
</reference>
<evidence type="ECO:0000313" key="4">
    <source>
        <dbReference type="Proteomes" id="UP001165080"/>
    </source>
</evidence>
<feature type="transmembrane region" description="Helical" evidence="2">
    <location>
        <begin position="993"/>
        <end position="1010"/>
    </location>
</feature>
<feature type="region of interest" description="Disordered" evidence="1">
    <location>
        <begin position="560"/>
        <end position="599"/>
    </location>
</feature>
<dbReference type="Proteomes" id="UP001165080">
    <property type="component" value="Unassembled WGS sequence"/>
</dbReference>
<name>A0A9W6BLD9_9CHLO</name>
<comment type="caution">
    <text evidence="3">The sequence shown here is derived from an EMBL/GenBank/DDBJ whole genome shotgun (WGS) entry which is preliminary data.</text>
</comment>
<feature type="compositionally biased region" description="Pro residues" evidence="1">
    <location>
        <begin position="563"/>
        <end position="575"/>
    </location>
</feature>
<feature type="transmembrane region" description="Helical" evidence="2">
    <location>
        <begin position="1087"/>
        <end position="1111"/>
    </location>
</feature>
<feature type="compositionally biased region" description="Polar residues" evidence="1">
    <location>
        <begin position="359"/>
        <end position="372"/>
    </location>
</feature>
<dbReference type="AlphaFoldDB" id="A0A9W6BLD9"/>
<feature type="region of interest" description="Disordered" evidence="1">
    <location>
        <begin position="1"/>
        <end position="75"/>
    </location>
</feature>
<keyword evidence="2" id="KW-0812">Transmembrane</keyword>
<dbReference type="EMBL" id="BRXU01000010">
    <property type="protein sequence ID" value="GLC54416.1"/>
    <property type="molecule type" value="Genomic_DNA"/>
</dbReference>
<sequence length="1135" mass="115498">MTTRSTTQPPPPPHPAGHLRELQSRYHSNDHNELLPRQHQQYQSQPPHQPPPRQPARVDRAMALSGPAVGPPTNSGGIEGGECMNCGHCGVTSGNGHNCGPGASPAAANAAAAAGNNPGAAAAAVPPSPLYRSRMQQVTVAFKFEIPPGMSIERAAEILTAAARPAVEAVMNGRVPPPEDAGAPAAVSAPPPQRPAAGAVPAAAGRRRFPSGRWLSRMTEVQCLRGCVELVLRLQYIGDELDDVVLTVALEVLKRELAGQLEAAAAGAVGPATEGASGTAAAPEAPSAAAAAAAAPVLQAPAGAAAGGAAGGDEVDDDDEHDCPGVAGPRAEGSPGGSGGPDMLTRQQQPHWSEMWPSSCPTAPSTVVSTLATADPVPAPDAGGGSVRGGEESSSGAGAGAVSEPAARAVQLIALLETPVVGLGAGGGGSGGGSNEGGVLGDAGGRTEGAGVAALGVLPGGSGVVPDSSPRATWQLHLFLDGGGGGGGHRHVAGGGGGAGGSAAAGGSPSVEVRVVVKQHGSVVAEVERLTVGYPRGASVRLDLSGLTEGDAALLVLPYIHPAAPPPPPPPPPQQPQAEAPPQGPAPAGSAEPGPGPLATLPHVGPLYLPIAVVPPGVAEELCGLMDKMEREFAERTDTLQQQQQQQQQHRQQHPTDPRVIRARAFTHHFSVLVSDIVSLLLGCDRVTGEAEEEGPEVEAGGVVVRLRQVCGDVLSFLVAMRLTATVRYVLQEIQAAGGANLLRELISGTEMEEGALGRVLSGRGPTGGEEELGHEEEEAEAQPRGAGADKDMAAAGSETGGRSDSAAAETEGVAIGGGAGSGKGGCGGDSGGVFSGSEDPAGRLERFLRRGATPRHQRRVTALRAMLLGFSEPDMEEACTAFRCHHAQPWDLPVAVLNAVLAAVLVAFTIGVGYGGGSGEAVPWGPRGGGGFLSRIWAPLPPWALVQLALCCGCLLLPPLLLEVWDGLCKPRGRSPEEGRRRLRPAERLREPLLRAGHAVSLILLFAYVKWNGGPGEKMQLLRTGSALAALMVVMQPVFHSIHVRGNVGNWVVAAVMLALLFRATADGDVATVASADTAPSSLSNIWTAWLPSAASAASLVLASVLLVAVRDVGWRMDFLEHGGREVERRVKAD</sequence>
<evidence type="ECO:0000256" key="2">
    <source>
        <dbReference type="SAM" id="Phobius"/>
    </source>
</evidence>
<feature type="compositionally biased region" description="Basic and acidic residues" evidence="1">
    <location>
        <begin position="18"/>
        <end position="36"/>
    </location>
</feature>
<evidence type="ECO:0000313" key="3">
    <source>
        <dbReference type="EMBL" id="GLC54416.1"/>
    </source>
</evidence>
<keyword evidence="2" id="KW-0472">Membrane</keyword>
<dbReference type="GO" id="GO:0005681">
    <property type="term" value="C:spliceosomal complex"/>
    <property type="evidence" value="ECO:0007669"/>
    <property type="project" value="TreeGrafter"/>
</dbReference>
<feature type="region of interest" description="Disordered" evidence="1">
    <location>
        <begin position="635"/>
        <end position="656"/>
    </location>
</feature>
<keyword evidence="2" id="KW-1133">Transmembrane helix</keyword>
<protein>
    <submittedName>
        <fullName evidence="3">Uncharacterized protein</fullName>
    </submittedName>
</protein>
<dbReference type="PANTHER" id="PTHR13361:SF1">
    <property type="entry name" value="WW DOMAIN-BINDING PROTEIN 11"/>
    <property type="match status" value="1"/>
</dbReference>
<feature type="compositionally biased region" description="Low complexity" evidence="1">
    <location>
        <begin position="641"/>
        <end position="650"/>
    </location>
</feature>
<feature type="compositionally biased region" description="Low complexity" evidence="1">
    <location>
        <begin position="576"/>
        <end position="593"/>
    </location>
</feature>
<feature type="region of interest" description="Disordered" evidence="1">
    <location>
        <begin position="176"/>
        <end position="203"/>
    </location>
</feature>
<dbReference type="PANTHER" id="PTHR13361">
    <property type="entry name" value="WW DOMAIN-BINDING PROTEIN 11"/>
    <property type="match status" value="1"/>
</dbReference>